<feature type="region of interest" description="Disordered" evidence="1">
    <location>
        <begin position="1"/>
        <end position="21"/>
    </location>
</feature>
<evidence type="ECO:0000256" key="2">
    <source>
        <dbReference type="SAM" id="Phobius"/>
    </source>
</evidence>
<reference evidence="3" key="1">
    <citation type="journal article" date="2014" name="Int. J. Syst. Evol. Microbiol.">
        <title>Complete genome sequence of Corynebacterium casei LMG S-19264T (=DSM 44701T), isolated from a smear-ripened cheese.</title>
        <authorList>
            <consortium name="US DOE Joint Genome Institute (JGI-PGF)"/>
            <person name="Walter F."/>
            <person name="Albersmeier A."/>
            <person name="Kalinowski J."/>
            <person name="Ruckert C."/>
        </authorList>
    </citation>
    <scope>NUCLEOTIDE SEQUENCE</scope>
    <source>
        <strain evidence="3">JCM 4633</strain>
    </source>
</reference>
<dbReference type="AlphaFoldDB" id="A0A918WK97"/>
<evidence type="ECO:0000313" key="3">
    <source>
        <dbReference type="EMBL" id="GHC59322.1"/>
    </source>
</evidence>
<evidence type="ECO:0000313" key="4">
    <source>
        <dbReference type="Proteomes" id="UP000646244"/>
    </source>
</evidence>
<keyword evidence="2" id="KW-0472">Membrane</keyword>
<organism evidence="3 4">
    <name type="scientific">Streptomyces cinnamoneus</name>
    <name type="common">Streptoverticillium cinnamoneum</name>
    <dbReference type="NCBI Taxonomy" id="53446"/>
    <lineage>
        <taxon>Bacteria</taxon>
        <taxon>Bacillati</taxon>
        <taxon>Actinomycetota</taxon>
        <taxon>Actinomycetes</taxon>
        <taxon>Kitasatosporales</taxon>
        <taxon>Streptomycetaceae</taxon>
        <taxon>Streptomyces</taxon>
        <taxon>Streptomyces cinnamoneus group</taxon>
    </lineage>
</organism>
<sequence length="187" mass="18733">MSVTGTALDGRTGRTAGVGEAAGAEPGRAVRVAAAVAAGGLIAAGALHAVWVFSPWPLESRAEFATVVVGVDEAHLPSAPLTFAVAGLLGVAGSLVLAGARPPAHRLSGSWPVRAGLWTVAGVLGVRGLGGLVASGLGLGDVPAEHRHWDLVLYSPLCVTLGGLAGYVALRTRRRSRTPKGRGVMAA</sequence>
<protein>
    <recommendedName>
        <fullName evidence="5">DUF3995 domain-containing protein</fullName>
    </recommendedName>
</protein>
<accession>A0A918WK97</accession>
<dbReference type="Pfam" id="PF13160">
    <property type="entry name" value="DUF3995"/>
    <property type="match status" value="1"/>
</dbReference>
<dbReference type="Proteomes" id="UP000646244">
    <property type="component" value="Unassembled WGS sequence"/>
</dbReference>
<dbReference type="InterPro" id="IPR025058">
    <property type="entry name" value="DUF3995"/>
</dbReference>
<keyword evidence="2" id="KW-0812">Transmembrane</keyword>
<evidence type="ECO:0000256" key="1">
    <source>
        <dbReference type="SAM" id="MobiDB-lite"/>
    </source>
</evidence>
<gene>
    <name evidence="3" type="ORF">GCM10010507_40380</name>
</gene>
<name>A0A918WK97_STRCJ</name>
<dbReference type="RefSeq" id="WP_190111241.1">
    <property type="nucleotide sequence ID" value="NZ_BMVB01000013.1"/>
</dbReference>
<dbReference type="EMBL" id="BMVB01000013">
    <property type="protein sequence ID" value="GHC59322.1"/>
    <property type="molecule type" value="Genomic_DNA"/>
</dbReference>
<reference evidence="3" key="2">
    <citation type="submission" date="2020-09" db="EMBL/GenBank/DDBJ databases">
        <authorList>
            <person name="Sun Q."/>
            <person name="Ohkuma M."/>
        </authorList>
    </citation>
    <scope>NUCLEOTIDE SEQUENCE</scope>
    <source>
        <strain evidence="3">JCM 4633</strain>
    </source>
</reference>
<feature type="transmembrane region" description="Helical" evidence="2">
    <location>
        <begin position="74"/>
        <end position="97"/>
    </location>
</feature>
<comment type="caution">
    <text evidence="3">The sequence shown here is derived from an EMBL/GenBank/DDBJ whole genome shotgun (WGS) entry which is preliminary data.</text>
</comment>
<proteinExistence type="predicted"/>
<feature type="transmembrane region" description="Helical" evidence="2">
    <location>
        <begin position="151"/>
        <end position="170"/>
    </location>
</feature>
<feature type="transmembrane region" description="Helical" evidence="2">
    <location>
        <begin position="32"/>
        <end position="54"/>
    </location>
</feature>
<feature type="transmembrane region" description="Helical" evidence="2">
    <location>
        <begin position="117"/>
        <end position="139"/>
    </location>
</feature>
<evidence type="ECO:0008006" key="5">
    <source>
        <dbReference type="Google" id="ProtNLM"/>
    </source>
</evidence>
<keyword evidence="2" id="KW-1133">Transmembrane helix</keyword>